<evidence type="ECO:0000313" key="2">
    <source>
        <dbReference type="EMBL" id="KAK4534094.1"/>
    </source>
</evidence>
<feature type="compositionally biased region" description="Basic and acidic residues" evidence="1">
    <location>
        <begin position="127"/>
        <end position="143"/>
    </location>
</feature>
<gene>
    <name evidence="2" type="ORF">CDCA_CDCA01G0119</name>
</gene>
<feature type="compositionally biased region" description="Basic and acidic residues" evidence="1">
    <location>
        <begin position="153"/>
        <end position="165"/>
    </location>
</feature>
<dbReference type="Proteomes" id="UP001301350">
    <property type="component" value="Unassembled WGS sequence"/>
</dbReference>
<organism evidence="2 3">
    <name type="scientific">Cyanidium caldarium</name>
    <name type="common">Red alga</name>
    <dbReference type="NCBI Taxonomy" id="2771"/>
    <lineage>
        <taxon>Eukaryota</taxon>
        <taxon>Rhodophyta</taxon>
        <taxon>Bangiophyceae</taxon>
        <taxon>Cyanidiales</taxon>
        <taxon>Cyanidiaceae</taxon>
        <taxon>Cyanidium</taxon>
    </lineage>
</organism>
<keyword evidence="3" id="KW-1185">Reference proteome</keyword>
<feature type="region of interest" description="Disordered" evidence="1">
    <location>
        <begin position="119"/>
        <end position="173"/>
    </location>
</feature>
<reference evidence="2 3" key="1">
    <citation type="submission" date="2022-07" db="EMBL/GenBank/DDBJ databases">
        <title>Genome-wide signatures of adaptation to extreme environments.</title>
        <authorList>
            <person name="Cho C.H."/>
            <person name="Yoon H.S."/>
        </authorList>
    </citation>
    <scope>NUCLEOTIDE SEQUENCE [LARGE SCALE GENOMIC DNA]</scope>
    <source>
        <strain evidence="2 3">DBV 063 E5</strain>
    </source>
</reference>
<proteinExistence type="predicted"/>
<dbReference type="AlphaFoldDB" id="A0AAV9IPM0"/>
<feature type="region of interest" description="Disordered" evidence="1">
    <location>
        <begin position="1"/>
        <end position="25"/>
    </location>
</feature>
<evidence type="ECO:0000256" key="1">
    <source>
        <dbReference type="SAM" id="MobiDB-lite"/>
    </source>
</evidence>
<dbReference type="EMBL" id="JANCYW010000001">
    <property type="protein sequence ID" value="KAK4534094.1"/>
    <property type="molecule type" value="Genomic_DNA"/>
</dbReference>
<sequence length="173" mass="19581">MVKLPRPPSHSYRHRLQKAPATPPPSCGRCWHRGVGTAVPNADHDTVLLKAFRGGLVAVEDLLVEPLQQLPSVRALQEGDPLTTASLQQLLRDHHIESENGMDYDRLAKLAVREGIAMRRQLQNRKPQPERRRDPTHLERLLDEVAQQLAARGIREAGEREKMEEGPPQQQQQ</sequence>
<protein>
    <submittedName>
        <fullName evidence="2">Uncharacterized protein</fullName>
    </submittedName>
</protein>
<name>A0AAV9IPM0_CYACA</name>
<comment type="caution">
    <text evidence="2">The sequence shown here is derived from an EMBL/GenBank/DDBJ whole genome shotgun (WGS) entry which is preliminary data.</text>
</comment>
<accession>A0AAV9IPM0</accession>
<evidence type="ECO:0000313" key="3">
    <source>
        <dbReference type="Proteomes" id="UP001301350"/>
    </source>
</evidence>